<dbReference type="Proteomes" id="UP000184335">
    <property type="component" value="Unassembled WGS sequence"/>
</dbReference>
<dbReference type="InterPro" id="IPR008538">
    <property type="entry name" value="Uma2"/>
</dbReference>
<dbReference type="SUPFAM" id="SSF52980">
    <property type="entry name" value="Restriction endonuclease-like"/>
    <property type="match status" value="1"/>
</dbReference>
<dbReference type="PANTHER" id="PTHR36558">
    <property type="entry name" value="GLR1098 PROTEIN"/>
    <property type="match status" value="1"/>
</dbReference>
<keyword evidence="3" id="KW-0255">Endonuclease</keyword>
<dbReference type="Proteomes" id="UP000593605">
    <property type="component" value="Chromosome"/>
</dbReference>
<reference evidence="3 4" key="1">
    <citation type="submission" date="2016-11" db="EMBL/GenBank/DDBJ databases">
        <authorList>
            <person name="Jaros S."/>
            <person name="Januszkiewicz K."/>
            <person name="Wedrychowicz H."/>
        </authorList>
    </citation>
    <scope>NUCLEOTIDE SEQUENCE [LARGE SCALE GENOMIC DNA]</scope>
    <source>
        <strain evidence="3 4">DSM 25479</strain>
    </source>
</reference>
<name>A0A1M6H8J9_9FLAO</name>
<accession>A0A1M6H8J9</accession>
<dbReference type="EMBL" id="CP063145">
    <property type="protein sequence ID" value="QOR74480.1"/>
    <property type="molecule type" value="Genomic_DNA"/>
</dbReference>
<evidence type="ECO:0000259" key="1">
    <source>
        <dbReference type="Pfam" id="PF05685"/>
    </source>
</evidence>
<dbReference type="OrthoDB" id="9808428at2"/>
<keyword evidence="3" id="KW-0378">Hydrolase</keyword>
<dbReference type="STRING" id="1118202.SAMN05443429_11173"/>
<evidence type="ECO:0000313" key="5">
    <source>
        <dbReference type="Proteomes" id="UP000593605"/>
    </source>
</evidence>
<dbReference type="EMBL" id="FQYI01000011">
    <property type="protein sequence ID" value="SHJ18578.1"/>
    <property type="molecule type" value="Genomic_DNA"/>
</dbReference>
<dbReference type="InterPro" id="IPR012296">
    <property type="entry name" value="Nuclease_put_TT1808"/>
</dbReference>
<dbReference type="AlphaFoldDB" id="A0A1M6H8J9"/>
<dbReference type="RefSeq" id="WP_073180774.1">
    <property type="nucleotide sequence ID" value="NZ_CP063145.1"/>
</dbReference>
<feature type="domain" description="Putative restriction endonuclease" evidence="1">
    <location>
        <begin position="19"/>
        <end position="185"/>
    </location>
</feature>
<evidence type="ECO:0000313" key="4">
    <source>
        <dbReference type="Proteomes" id="UP000184335"/>
    </source>
</evidence>
<evidence type="ECO:0000313" key="3">
    <source>
        <dbReference type="EMBL" id="SHJ18578.1"/>
    </source>
</evidence>
<dbReference type="GO" id="GO:0004519">
    <property type="term" value="F:endonuclease activity"/>
    <property type="evidence" value="ECO:0007669"/>
    <property type="project" value="UniProtKB-KW"/>
</dbReference>
<dbReference type="PANTHER" id="PTHR36558:SF1">
    <property type="entry name" value="RESTRICTION ENDONUCLEASE DOMAIN-CONTAINING PROTEIN-RELATED"/>
    <property type="match status" value="1"/>
</dbReference>
<dbReference type="Pfam" id="PF05685">
    <property type="entry name" value="Uma2"/>
    <property type="match status" value="1"/>
</dbReference>
<gene>
    <name evidence="2" type="ORF">IMZ16_03325</name>
    <name evidence="3" type="ORF">SAMN05443429_11173</name>
</gene>
<evidence type="ECO:0000313" key="2">
    <source>
        <dbReference type="EMBL" id="QOR74480.1"/>
    </source>
</evidence>
<proteinExistence type="predicted"/>
<protein>
    <submittedName>
        <fullName evidence="3">Endonuclease, Uma2 family (Restriction endonuclease fold)</fullName>
    </submittedName>
    <submittedName>
        <fullName evidence="2">Uma2 family endonuclease</fullName>
    </submittedName>
</protein>
<organism evidence="3 4">
    <name type="scientific">Cruoricaptor ignavus</name>
    <dbReference type="NCBI Taxonomy" id="1118202"/>
    <lineage>
        <taxon>Bacteria</taxon>
        <taxon>Pseudomonadati</taxon>
        <taxon>Bacteroidota</taxon>
        <taxon>Flavobacteriia</taxon>
        <taxon>Flavobacteriales</taxon>
        <taxon>Weeksellaceae</taxon>
        <taxon>Cruoricaptor</taxon>
    </lineage>
</organism>
<dbReference type="KEGG" id="civ:IMZ16_03325"/>
<sequence length="193" mass="21963">MEITDINQLDFGKTYTYADYLTWKFKERVELLNGRIFRMSPAPNRKHQQIAGNLYFKLRSTFANEQCKLYFAPFDVRLPRISKDNQEIITVVQPDICIVCDPNKLDGKGCIGAPDLIIEILSPGNSQKELKNKFDLYEEAGVKEYWLVYPSEESVIINVLEGGAYKTLRPIGDGNVDSPTFSQLSVPLSEIFA</sequence>
<keyword evidence="4" id="KW-1185">Reference proteome</keyword>
<dbReference type="InterPro" id="IPR011335">
    <property type="entry name" value="Restrct_endonuc-II-like"/>
</dbReference>
<dbReference type="Gene3D" id="3.90.1570.10">
    <property type="entry name" value="tt1808, chain A"/>
    <property type="match status" value="1"/>
</dbReference>
<reference evidence="2 5" key="2">
    <citation type="submission" date="2020-10" db="EMBL/GenBank/DDBJ databases">
        <title>Complete genome of Cruoricapor ignavus strain M1214 isolated from the blood culture of a febrile patient.</title>
        <authorList>
            <person name="Guglielmino C.J.D."/>
        </authorList>
    </citation>
    <scope>NUCLEOTIDE SEQUENCE [LARGE SCALE GENOMIC DNA]</scope>
    <source>
        <strain evidence="2 5">M1214</strain>
    </source>
</reference>
<keyword evidence="3" id="KW-0540">Nuclease</keyword>
<dbReference type="CDD" id="cd06260">
    <property type="entry name" value="DUF820-like"/>
    <property type="match status" value="1"/>
</dbReference>